<protein>
    <recommendedName>
        <fullName evidence="3">Transposase</fullName>
    </recommendedName>
</protein>
<dbReference type="Proteomes" id="UP001162162">
    <property type="component" value="Unassembled WGS sequence"/>
</dbReference>
<evidence type="ECO:0000313" key="1">
    <source>
        <dbReference type="EMBL" id="KAJ8948842.1"/>
    </source>
</evidence>
<dbReference type="PANTHER" id="PTHR47326:SF1">
    <property type="entry name" value="HTH PSQ-TYPE DOMAIN-CONTAINING PROTEIN"/>
    <property type="match status" value="1"/>
</dbReference>
<name>A0AAV8YD99_9CUCU</name>
<comment type="caution">
    <text evidence="1">The sequence shown here is derived from an EMBL/GenBank/DDBJ whole genome shotgun (WGS) entry which is preliminary data.</text>
</comment>
<dbReference type="EMBL" id="JAPWTK010000129">
    <property type="protein sequence ID" value="KAJ8948842.1"/>
    <property type="molecule type" value="Genomic_DNA"/>
</dbReference>
<dbReference type="GO" id="GO:0003676">
    <property type="term" value="F:nucleic acid binding"/>
    <property type="evidence" value="ECO:0007669"/>
    <property type="project" value="InterPro"/>
</dbReference>
<evidence type="ECO:0000313" key="2">
    <source>
        <dbReference type="Proteomes" id="UP001162162"/>
    </source>
</evidence>
<dbReference type="PANTHER" id="PTHR47326">
    <property type="entry name" value="TRANSPOSABLE ELEMENT TC3 TRANSPOSASE-LIKE PROTEIN"/>
    <property type="match status" value="1"/>
</dbReference>
<reference evidence="1" key="1">
    <citation type="journal article" date="2023" name="Insect Mol. Biol.">
        <title>Genome sequencing provides insights into the evolution of gene families encoding plant cell wall-degrading enzymes in longhorned beetles.</title>
        <authorList>
            <person name="Shin N.R."/>
            <person name="Okamura Y."/>
            <person name="Kirsch R."/>
            <person name="Pauchet Y."/>
        </authorList>
    </citation>
    <scope>NUCLEOTIDE SEQUENCE</scope>
    <source>
        <strain evidence="1">AMC_N1</strain>
    </source>
</reference>
<feature type="non-terminal residue" evidence="1">
    <location>
        <position position="126"/>
    </location>
</feature>
<accession>A0AAV8YD99</accession>
<evidence type="ECO:0008006" key="3">
    <source>
        <dbReference type="Google" id="ProtNLM"/>
    </source>
</evidence>
<organism evidence="1 2">
    <name type="scientific">Aromia moschata</name>
    <dbReference type="NCBI Taxonomy" id="1265417"/>
    <lineage>
        <taxon>Eukaryota</taxon>
        <taxon>Metazoa</taxon>
        <taxon>Ecdysozoa</taxon>
        <taxon>Arthropoda</taxon>
        <taxon>Hexapoda</taxon>
        <taxon>Insecta</taxon>
        <taxon>Pterygota</taxon>
        <taxon>Neoptera</taxon>
        <taxon>Endopterygota</taxon>
        <taxon>Coleoptera</taxon>
        <taxon>Polyphaga</taxon>
        <taxon>Cucujiformia</taxon>
        <taxon>Chrysomeloidea</taxon>
        <taxon>Cerambycidae</taxon>
        <taxon>Cerambycinae</taxon>
        <taxon>Callichromatini</taxon>
        <taxon>Aromia</taxon>
    </lineage>
</organism>
<gene>
    <name evidence="1" type="ORF">NQ318_013494</name>
</gene>
<proteinExistence type="predicted"/>
<dbReference type="Gene3D" id="3.30.420.10">
    <property type="entry name" value="Ribonuclease H-like superfamily/Ribonuclease H"/>
    <property type="match status" value="1"/>
</dbReference>
<keyword evidence="2" id="KW-1185">Reference proteome</keyword>
<dbReference type="InterPro" id="IPR036397">
    <property type="entry name" value="RNaseH_sf"/>
</dbReference>
<sequence length="126" mass="14955">MNIWCGVISNFVIKTFQLPPKLTGPRYLNCLQHHLNELLEDVQLTLRENMWFMQDGALPHFALPVHQYLHEHFPHRWIGRGNKFVWPPRSPDLPLAFSELQQRIQEAANTFKNNMEILFNSQKHLE</sequence>
<dbReference type="AlphaFoldDB" id="A0AAV8YD99"/>